<accession>A0A9N9LQ48</accession>
<dbReference type="PANTHER" id="PTHR47356">
    <property type="entry name" value="FAD-DEPENDENT MONOOXYGENASE ASQG-RELATED"/>
    <property type="match status" value="1"/>
</dbReference>
<dbReference type="Proteomes" id="UP000701801">
    <property type="component" value="Unassembled WGS sequence"/>
</dbReference>
<reference evidence="2" key="1">
    <citation type="submission" date="2021-07" db="EMBL/GenBank/DDBJ databases">
        <authorList>
            <person name="Durling M."/>
        </authorList>
    </citation>
    <scope>NUCLEOTIDE SEQUENCE</scope>
</reference>
<gene>
    <name evidence="2" type="ORF">HYALB_00003376</name>
</gene>
<dbReference type="AlphaFoldDB" id="A0A9N9LQ48"/>
<keyword evidence="3" id="KW-1185">Reference proteome</keyword>
<evidence type="ECO:0000313" key="3">
    <source>
        <dbReference type="Proteomes" id="UP000701801"/>
    </source>
</evidence>
<organism evidence="2 3">
    <name type="scientific">Hymenoscyphus albidus</name>
    <dbReference type="NCBI Taxonomy" id="595503"/>
    <lineage>
        <taxon>Eukaryota</taxon>
        <taxon>Fungi</taxon>
        <taxon>Dikarya</taxon>
        <taxon>Ascomycota</taxon>
        <taxon>Pezizomycotina</taxon>
        <taxon>Leotiomycetes</taxon>
        <taxon>Helotiales</taxon>
        <taxon>Helotiaceae</taxon>
        <taxon>Hymenoscyphus</taxon>
    </lineage>
</organism>
<dbReference type="PANTHER" id="PTHR47356:SF2">
    <property type="entry name" value="FAD-BINDING DOMAIN-CONTAINING PROTEIN-RELATED"/>
    <property type="match status" value="1"/>
</dbReference>
<keyword evidence="1" id="KW-0472">Membrane</keyword>
<feature type="transmembrane region" description="Helical" evidence="1">
    <location>
        <begin position="458"/>
        <end position="479"/>
    </location>
</feature>
<feature type="transmembrane region" description="Helical" evidence="1">
    <location>
        <begin position="364"/>
        <end position="383"/>
    </location>
</feature>
<dbReference type="EMBL" id="CAJVRM010000206">
    <property type="protein sequence ID" value="CAG8977155.1"/>
    <property type="molecule type" value="Genomic_DNA"/>
</dbReference>
<keyword evidence="1" id="KW-0812">Transmembrane</keyword>
<sequence length="488" mass="54394">MTLELITFSLGYPLAFLQRCDLLKVLAGSPLDQNKIHCSKRVVGANSSESGITVQCQDGSEFMGDVLVGADGIHSAVRGIMQAHIERFAPGATEKDMNTGIQHRSYAKDFSTVSFVTEGGKLFWFLFSKLDKKYYGKDIPRYKPEDAEQASEAFFNINMTDTIKYEEGSGSNVQCFICHVSNVLKDFHGIYATPNLGDLTTGEQCNLMVGAERVDFLPMPEKSLTATMPWSQKVGVGKQENKCLRAFYALPVLLLAHFAATNNDTMLDLKVSGYGWLYKILSTLVSGFIPVLSGFEAVERVQTIGLLGDLIPIQAIFMIEAARRGNFITIAHLLPLFFAILYQTPLENYHAADNRMTQIGKVKIIIPTILLSYILPSIAMFTVPGLSTRLWINGVFRQPFPIYARVIQLILGRFVRDTTEIDRIQNPEADMRYLRRIYAFAAVVAAIKGLYTRFNLPGYLPSATSCAGLYWILIHFMDLKVAGKLNAR</sequence>
<keyword evidence="1" id="KW-1133">Transmembrane helix</keyword>
<proteinExistence type="predicted"/>
<dbReference type="GO" id="GO:0004497">
    <property type="term" value="F:monooxygenase activity"/>
    <property type="evidence" value="ECO:0007669"/>
    <property type="project" value="InterPro"/>
</dbReference>
<evidence type="ECO:0000313" key="2">
    <source>
        <dbReference type="EMBL" id="CAG8977155.1"/>
    </source>
</evidence>
<dbReference type="InterPro" id="IPR050562">
    <property type="entry name" value="FAD_mOase_fung"/>
</dbReference>
<dbReference type="InterPro" id="IPR036188">
    <property type="entry name" value="FAD/NAD-bd_sf"/>
</dbReference>
<name>A0A9N9LQ48_9HELO</name>
<comment type="caution">
    <text evidence="2">The sequence shown here is derived from an EMBL/GenBank/DDBJ whole genome shotgun (WGS) entry which is preliminary data.</text>
</comment>
<evidence type="ECO:0000256" key="1">
    <source>
        <dbReference type="SAM" id="Phobius"/>
    </source>
</evidence>
<dbReference type="Gene3D" id="3.50.50.60">
    <property type="entry name" value="FAD/NAD(P)-binding domain"/>
    <property type="match status" value="1"/>
</dbReference>
<feature type="transmembrane region" description="Helical" evidence="1">
    <location>
        <begin position="276"/>
        <end position="295"/>
    </location>
</feature>
<evidence type="ECO:0008006" key="4">
    <source>
        <dbReference type="Google" id="ProtNLM"/>
    </source>
</evidence>
<dbReference type="SUPFAM" id="SSF51905">
    <property type="entry name" value="FAD/NAD(P)-binding domain"/>
    <property type="match status" value="1"/>
</dbReference>
<protein>
    <recommendedName>
        <fullName evidence="4">FAD-binding domain-containing protein</fullName>
    </recommendedName>
</protein>
<dbReference type="OrthoDB" id="10029326at2759"/>
<feature type="transmembrane region" description="Helical" evidence="1">
    <location>
        <begin position="326"/>
        <end position="344"/>
    </location>
</feature>